<dbReference type="Pfam" id="PF07593">
    <property type="entry name" value="UnbV_ASPIC"/>
    <property type="match status" value="1"/>
</dbReference>
<dbReference type="PROSITE" id="PS51257">
    <property type="entry name" value="PROKAR_LIPOPROTEIN"/>
    <property type="match status" value="1"/>
</dbReference>
<dbReference type="EMBL" id="BMWZ01000005">
    <property type="protein sequence ID" value="GGZ84109.1"/>
    <property type="molecule type" value="Genomic_DNA"/>
</dbReference>
<dbReference type="Pfam" id="PF13517">
    <property type="entry name" value="FG-GAP_3"/>
    <property type="match status" value="5"/>
</dbReference>
<proteinExistence type="predicted"/>
<dbReference type="PANTHER" id="PTHR16026">
    <property type="entry name" value="CARTILAGE ACIDIC PROTEIN 1"/>
    <property type="match status" value="1"/>
</dbReference>
<sequence length="1114" mass="124948">MNFKKIISWAFLVSALVLQSCKEELPKIVVKKETLFSKVSSTQTGITFNNTIREDLNNFFVVYNYAYNGGGVAIGDINNDGLSDIYFTGNQVPNKLYLNKGNFKFEDITTTAGVAGRFGWNNGVVMVDINGDALLDIYVCRGGWKGSNKERANLLFVNNGDTTFTEKASEYGIADVGFSMMASFFDFDNDNDLDLYLINRPQKFNISHHGTAKGRKDQHPMFRDKLFENVNGKYVEIGLDSGIDKTFAYGLGLATSDLNNDGFSDVFVANDYFESDYFFKNNGNKTFTQDIKSMTNHVAFYGMGVDVVDFNNDGYEDLIELEMTPADHERAKVNMASMNVDGFNRILEQGNHYQYMHNMLQINNGNGFFSEVSQQAGIAKTDWSWSCLGSDFDNDGLRDLFISNGFRRDVFDKDATTTFMKYLESDEKKSKSKLENLNYIVNLFNENKIANYIYKNEGQLKFTSKGKDWGLNDLSFSNGAAVADLDNDGDLDLVVNNINDAAFVYRNNAEKNGNSYIKIKLNGPEKNSLGLGAKITLFFKDSIQYHELKNVRGYLSSVDPIAHFGLKNKTRMDSIKVLWPDGKRNLLTDVKVNTTLIIDHASAVTSASPKNKINTKPVLKDITKQAFASTSAYHQENEFDDFKDQVLLPHKLSTEGPTISVADVNNDGLEDFYLGGASTYKGKLFLQKKNNTFIESSQNSFARDKDYEDTASLFFDANNDGFPDLYVVSGSNEFEEDSPLLHDRLYLNNGKGQFSRTNNLPEITSSGSCVFPLDYDNDGDLDLFVGGRLVPKKYLKAPQSYLLNNTNGKFTDVTTQIAPKLEKLGMITDAVWNDIDGDQQKELIIVGEWMPITIFKFENGIFSESKMPSLKNTSGWWNSITPKDIDHDGDMDFVVGNLGENYKFKASVEKPFYVYVSDYDNNGTNDVFLAKPYKNRIVPVRGKECSTEQLPGLSEKFKTYTEFARADITSILDHVDTKSQKHEVQMFQSVFLKNDNGQLTIQPLPYQAQFSTIQESIVDDFNKDGIEDILIAGNKFNVEIETTRADASIGLLMHGQGQFQFDVCQTNKSGVFLPGNVKALKTIRLGKGKEAQQGVLVGINDAPIRLLIENTQSK</sequence>
<dbReference type="AlphaFoldDB" id="A0A918R392"/>
<feature type="domain" description="ASPIC/UnbV" evidence="2">
    <location>
        <begin position="530"/>
        <end position="596"/>
    </location>
</feature>
<dbReference type="Proteomes" id="UP000636004">
    <property type="component" value="Unassembled WGS sequence"/>
</dbReference>
<comment type="caution">
    <text evidence="3">The sequence shown here is derived from an EMBL/GenBank/DDBJ whole genome shotgun (WGS) entry which is preliminary data.</text>
</comment>
<dbReference type="SUPFAM" id="SSF69318">
    <property type="entry name" value="Integrin alpha N-terminal domain"/>
    <property type="match status" value="3"/>
</dbReference>
<keyword evidence="1" id="KW-0732">Signal</keyword>
<evidence type="ECO:0000313" key="3">
    <source>
        <dbReference type="EMBL" id="GGZ84109.1"/>
    </source>
</evidence>
<dbReference type="InterPro" id="IPR027039">
    <property type="entry name" value="Crtac1"/>
</dbReference>
<dbReference type="RefSeq" id="WP_189360903.1">
    <property type="nucleotide sequence ID" value="NZ_BMWZ01000005.1"/>
</dbReference>
<organism evidence="3 4">
    <name type="scientific">Algibacter mikhailovii</name>
    <dbReference type="NCBI Taxonomy" id="425498"/>
    <lineage>
        <taxon>Bacteria</taxon>
        <taxon>Pseudomonadati</taxon>
        <taxon>Bacteroidota</taxon>
        <taxon>Flavobacteriia</taxon>
        <taxon>Flavobacteriales</taxon>
        <taxon>Flavobacteriaceae</taxon>
        <taxon>Algibacter</taxon>
    </lineage>
</organism>
<dbReference type="InterPro" id="IPR013517">
    <property type="entry name" value="FG-GAP"/>
</dbReference>
<dbReference type="InterPro" id="IPR011519">
    <property type="entry name" value="UnbV_ASPIC"/>
</dbReference>
<evidence type="ECO:0000256" key="1">
    <source>
        <dbReference type="ARBA" id="ARBA00022729"/>
    </source>
</evidence>
<keyword evidence="4" id="KW-1185">Reference proteome</keyword>
<dbReference type="PANTHER" id="PTHR16026:SF0">
    <property type="entry name" value="CARTILAGE ACIDIC PROTEIN 1"/>
    <property type="match status" value="1"/>
</dbReference>
<dbReference type="InterPro" id="IPR028994">
    <property type="entry name" value="Integrin_alpha_N"/>
</dbReference>
<evidence type="ECO:0000313" key="4">
    <source>
        <dbReference type="Proteomes" id="UP000636004"/>
    </source>
</evidence>
<gene>
    <name evidence="3" type="ORF">GCM10007028_22410</name>
</gene>
<accession>A0A918R392</accession>
<protein>
    <recommendedName>
        <fullName evidence="2">ASPIC/UnbV domain-containing protein</fullName>
    </recommendedName>
</protein>
<reference evidence="3" key="2">
    <citation type="submission" date="2020-09" db="EMBL/GenBank/DDBJ databases">
        <authorList>
            <person name="Sun Q."/>
            <person name="Kim S."/>
        </authorList>
    </citation>
    <scope>NUCLEOTIDE SEQUENCE</scope>
    <source>
        <strain evidence="3">KCTC 12710</strain>
    </source>
</reference>
<dbReference type="Gene3D" id="2.130.10.130">
    <property type="entry name" value="Integrin alpha, N-terminal"/>
    <property type="match status" value="3"/>
</dbReference>
<evidence type="ECO:0000259" key="2">
    <source>
        <dbReference type="Pfam" id="PF07593"/>
    </source>
</evidence>
<reference evidence="3" key="1">
    <citation type="journal article" date="2014" name="Int. J. Syst. Evol. Microbiol.">
        <title>Complete genome sequence of Corynebacterium casei LMG S-19264T (=DSM 44701T), isolated from a smear-ripened cheese.</title>
        <authorList>
            <consortium name="US DOE Joint Genome Institute (JGI-PGF)"/>
            <person name="Walter F."/>
            <person name="Albersmeier A."/>
            <person name="Kalinowski J."/>
            <person name="Ruckert C."/>
        </authorList>
    </citation>
    <scope>NUCLEOTIDE SEQUENCE</scope>
    <source>
        <strain evidence="3">KCTC 12710</strain>
    </source>
</reference>
<name>A0A918R392_9FLAO</name>